<sequence>MDEGYSSAAMVALVTASLRRRGLPVPDGARCEGPRVTLSAKRRLLAAVAAAYGESALILAGQAVAGGPFDPLGHALTSAPTPVECLARWGRLERYVHSRHRTIIASESSRGVRVRHSAPAGSPPVRHESLLVAGVLAGLLSAQGCVNVRLSLADGTALLDHGHLITGHVPPGPVDRFRLAWIPGTAHPPGEARHPAPPPEAGRGPVTGAALRRVLADTTRRWTVGELATAGGMSARTLQRRLHEEGSSFSSVVAAARVIRASMLLGNADVPLSTVGFLAGYADGPHFAREFARRTGASPGRYRTVITPTETDHEPSL</sequence>
<dbReference type="InterPro" id="IPR018060">
    <property type="entry name" value="HTH_AraC"/>
</dbReference>
<dbReference type="SMART" id="SM00342">
    <property type="entry name" value="HTH_ARAC"/>
    <property type="match status" value="1"/>
</dbReference>
<reference evidence="6 7" key="1">
    <citation type="submission" date="2024-09" db="EMBL/GenBank/DDBJ databases">
        <authorList>
            <person name="Sun Q."/>
            <person name="Mori K."/>
        </authorList>
    </citation>
    <scope>NUCLEOTIDE SEQUENCE [LARGE SCALE GENOMIC DNA]</scope>
    <source>
        <strain evidence="6 7">JCM 3324</strain>
    </source>
</reference>
<evidence type="ECO:0000313" key="6">
    <source>
        <dbReference type="EMBL" id="MFB9476593.1"/>
    </source>
</evidence>
<dbReference type="Pfam" id="PF12625">
    <property type="entry name" value="Arabinose_bd"/>
    <property type="match status" value="1"/>
</dbReference>
<keyword evidence="3" id="KW-0804">Transcription</keyword>
<dbReference type="PROSITE" id="PS00041">
    <property type="entry name" value="HTH_ARAC_FAMILY_1"/>
    <property type="match status" value="1"/>
</dbReference>
<dbReference type="EMBL" id="JBHMCF010000052">
    <property type="protein sequence ID" value="MFB9476593.1"/>
    <property type="molecule type" value="Genomic_DNA"/>
</dbReference>
<evidence type="ECO:0000256" key="2">
    <source>
        <dbReference type="ARBA" id="ARBA00023125"/>
    </source>
</evidence>
<dbReference type="PANTHER" id="PTHR47894:SF1">
    <property type="entry name" value="HTH-TYPE TRANSCRIPTIONAL REGULATOR VQSM"/>
    <property type="match status" value="1"/>
</dbReference>
<feature type="region of interest" description="Disordered" evidence="4">
    <location>
        <begin position="186"/>
        <end position="205"/>
    </location>
</feature>
<dbReference type="RefSeq" id="WP_379485114.1">
    <property type="nucleotide sequence ID" value="NZ_JBHMCF010000052.1"/>
</dbReference>
<dbReference type="InterPro" id="IPR018062">
    <property type="entry name" value="HTH_AraC-typ_CS"/>
</dbReference>
<dbReference type="PROSITE" id="PS01124">
    <property type="entry name" value="HTH_ARAC_FAMILY_2"/>
    <property type="match status" value="1"/>
</dbReference>
<gene>
    <name evidence="6" type="ORF">ACFFR3_44485</name>
</gene>
<feature type="domain" description="HTH araC/xylS-type" evidence="5">
    <location>
        <begin position="208"/>
        <end position="305"/>
    </location>
</feature>
<comment type="caution">
    <text evidence="6">The sequence shown here is derived from an EMBL/GenBank/DDBJ whole genome shotgun (WGS) entry which is preliminary data.</text>
</comment>
<dbReference type="InterPro" id="IPR032687">
    <property type="entry name" value="AraC-type_N"/>
</dbReference>
<accession>A0ABV5P205</accession>
<name>A0ABV5P205_9ACTN</name>
<organism evidence="6 7">
    <name type="scientific">Nonomuraea salmonea</name>
    <dbReference type="NCBI Taxonomy" id="46181"/>
    <lineage>
        <taxon>Bacteria</taxon>
        <taxon>Bacillati</taxon>
        <taxon>Actinomycetota</taxon>
        <taxon>Actinomycetes</taxon>
        <taxon>Streptosporangiales</taxon>
        <taxon>Streptosporangiaceae</taxon>
        <taxon>Nonomuraea</taxon>
    </lineage>
</organism>
<evidence type="ECO:0000259" key="5">
    <source>
        <dbReference type="PROSITE" id="PS01124"/>
    </source>
</evidence>
<dbReference type="InterPro" id="IPR009057">
    <property type="entry name" value="Homeodomain-like_sf"/>
</dbReference>
<dbReference type="Proteomes" id="UP001589568">
    <property type="component" value="Unassembled WGS sequence"/>
</dbReference>
<proteinExistence type="predicted"/>
<keyword evidence="7" id="KW-1185">Reference proteome</keyword>
<keyword evidence="2" id="KW-0238">DNA-binding</keyword>
<evidence type="ECO:0000256" key="4">
    <source>
        <dbReference type="SAM" id="MobiDB-lite"/>
    </source>
</evidence>
<evidence type="ECO:0000256" key="1">
    <source>
        <dbReference type="ARBA" id="ARBA00023015"/>
    </source>
</evidence>
<dbReference type="Pfam" id="PF12833">
    <property type="entry name" value="HTH_18"/>
    <property type="match status" value="1"/>
</dbReference>
<protein>
    <submittedName>
        <fullName evidence="6">Helix-turn-helix transcriptional regulator</fullName>
    </submittedName>
</protein>
<dbReference type="PANTHER" id="PTHR47894">
    <property type="entry name" value="HTH-TYPE TRANSCRIPTIONAL REGULATOR GADX"/>
    <property type="match status" value="1"/>
</dbReference>
<dbReference type="SUPFAM" id="SSF46689">
    <property type="entry name" value="Homeodomain-like"/>
    <property type="match status" value="1"/>
</dbReference>
<evidence type="ECO:0000256" key="3">
    <source>
        <dbReference type="ARBA" id="ARBA00023163"/>
    </source>
</evidence>
<evidence type="ECO:0000313" key="7">
    <source>
        <dbReference type="Proteomes" id="UP001589568"/>
    </source>
</evidence>
<keyword evidence="1" id="KW-0805">Transcription regulation</keyword>
<dbReference type="Gene3D" id="1.10.10.60">
    <property type="entry name" value="Homeodomain-like"/>
    <property type="match status" value="1"/>
</dbReference>